<evidence type="ECO:0000259" key="4">
    <source>
        <dbReference type="PROSITE" id="PS50949"/>
    </source>
</evidence>
<dbReference type="EMBL" id="FOXX01000008">
    <property type="protein sequence ID" value="SFQ75398.1"/>
    <property type="molecule type" value="Genomic_DNA"/>
</dbReference>
<dbReference type="Gene3D" id="1.10.10.10">
    <property type="entry name" value="Winged helix-like DNA-binding domain superfamily/Winged helix DNA-binding domain"/>
    <property type="match status" value="1"/>
</dbReference>
<reference evidence="5 6" key="1">
    <citation type="submission" date="2016-10" db="EMBL/GenBank/DDBJ databases">
        <authorList>
            <person name="Varghese N."/>
            <person name="Submissions S."/>
        </authorList>
    </citation>
    <scope>NUCLEOTIDE SEQUENCE [LARGE SCALE GENOMIC DNA]</scope>
    <source>
        <strain evidence="5 6">DSM 13796</strain>
    </source>
</reference>
<keyword evidence="2" id="KW-0238">DNA-binding</keyword>
<dbReference type="SUPFAM" id="SSF46785">
    <property type="entry name" value="Winged helix' DNA-binding domain"/>
    <property type="match status" value="1"/>
</dbReference>
<feature type="domain" description="HTH gntR-type" evidence="4">
    <location>
        <begin position="9"/>
        <end position="77"/>
    </location>
</feature>
<gene>
    <name evidence="5" type="ORF">SAMN02745910_03219</name>
</gene>
<keyword evidence="1" id="KW-0805">Transcription regulation</keyword>
<dbReference type="InterPro" id="IPR036388">
    <property type="entry name" value="WH-like_DNA-bd_sf"/>
</dbReference>
<dbReference type="Proteomes" id="UP000182762">
    <property type="component" value="Unassembled WGS sequence"/>
</dbReference>
<name>A0A1I6B349_9BACI</name>
<dbReference type="Gene3D" id="3.40.1410.10">
    <property type="entry name" value="Chorismate lyase-like"/>
    <property type="match status" value="1"/>
</dbReference>
<accession>A0A1I6B349</accession>
<dbReference type="InterPro" id="IPR000524">
    <property type="entry name" value="Tscrpt_reg_HTH_GntR"/>
</dbReference>
<dbReference type="PRINTS" id="PR00035">
    <property type="entry name" value="HTHGNTR"/>
</dbReference>
<organism evidence="5 6">
    <name type="scientific">Priestia endophytica DSM 13796</name>
    <dbReference type="NCBI Taxonomy" id="1121089"/>
    <lineage>
        <taxon>Bacteria</taxon>
        <taxon>Bacillati</taxon>
        <taxon>Bacillota</taxon>
        <taxon>Bacilli</taxon>
        <taxon>Bacillales</taxon>
        <taxon>Bacillaceae</taxon>
        <taxon>Priestia</taxon>
    </lineage>
</organism>
<dbReference type="NCBIfam" id="NF008491">
    <property type="entry name" value="PRK11402.1"/>
    <property type="match status" value="1"/>
</dbReference>
<evidence type="ECO:0000256" key="2">
    <source>
        <dbReference type="ARBA" id="ARBA00023125"/>
    </source>
</evidence>
<evidence type="ECO:0000313" key="6">
    <source>
        <dbReference type="Proteomes" id="UP000182762"/>
    </source>
</evidence>
<dbReference type="SMART" id="SM00866">
    <property type="entry name" value="UTRA"/>
    <property type="match status" value="1"/>
</dbReference>
<dbReference type="SMART" id="SM00345">
    <property type="entry name" value="HTH_GNTR"/>
    <property type="match status" value="1"/>
</dbReference>
<dbReference type="Pfam" id="PF00392">
    <property type="entry name" value="GntR"/>
    <property type="match status" value="1"/>
</dbReference>
<dbReference type="GeneID" id="93711832"/>
<dbReference type="SUPFAM" id="SSF64288">
    <property type="entry name" value="Chorismate lyase-like"/>
    <property type="match status" value="1"/>
</dbReference>
<proteinExistence type="predicted"/>
<dbReference type="InterPro" id="IPR036390">
    <property type="entry name" value="WH_DNA-bd_sf"/>
</dbReference>
<dbReference type="InterPro" id="IPR050679">
    <property type="entry name" value="Bact_HTH_transcr_reg"/>
</dbReference>
<dbReference type="PANTHER" id="PTHR44846:SF1">
    <property type="entry name" value="MANNOSYL-D-GLYCERATE TRANSPORT_METABOLISM SYSTEM REPRESSOR MNGR-RELATED"/>
    <property type="match status" value="1"/>
</dbReference>
<protein>
    <submittedName>
        <fullName evidence="5">Transcriptional regulator, GntR family</fullName>
    </submittedName>
</protein>
<dbReference type="Pfam" id="PF07702">
    <property type="entry name" value="UTRA"/>
    <property type="match status" value="1"/>
</dbReference>
<dbReference type="InterPro" id="IPR028978">
    <property type="entry name" value="Chorismate_lyase_/UTRA_dom_sf"/>
</dbReference>
<dbReference type="InterPro" id="IPR011663">
    <property type="entry name" value="UTRA"/>
</dbReference>
<keyword evidence="6" id="KW-1185">Reference proteome</keyword>
<evidence type="ECO:0000313" key="5">
    <source>
        <dbReference type="EMBL" id="SFQ75398.1"/>
    </source>
</evidence>
<evidence type="ECO:0000256" key="3">
    <source>
        <dbReference type="ARBA" id="ARBA00023163"/>
    </source>
</evidence>
<dbReference type="CDD" id="cd07377">
    <property type="entry name" value="WHTH_GntR"/>
    <property type="match status" value="1"/>
</dbReference>
<comment type="caution">
    <text evidence="5">The sequence shown here is derived from an EMBL/GenBank/DDBJ whole genome shotgun (WGS) entry which is preliminary data.</text>
</comment>
<dbReference type="PROSITE" id="PS50949">
    <property type="entry name" value="HTH_GNTR"/>
    <property type="match status" value="1"/>
</dbReference>
<dbReference type="PANTHER" id="PTHR44846">
    <property type="entry name" value="MANNOSYL-D-GLYCERATE TRANSPORT/METABOLISM SYSTEM REPRESSOR MNGR-RELATED"/>
    <property type="match status" value="1"/>
</dbReference>
<evidence type="ECO:0000256" key="1">
    <source>
        <dbReference type="ARBA" id="ARBA00023015"/>
    </source>
</evidence>
<keyword evidence="3" id="KW-0804">Transcription</keyword>
<dbReference type="RefSeq" id="WP_061805637.1">
    <property type="nucleotide sequence ID" value="NZ_FOXX01000008.1"/>
</dbReference>
<sequence length="246" mass="27873">MKLNTHSSTPLYIQLKQTLTEDINKGVYSPGEKLPIETDLCDIYGVSRITVRKAVLDLVEDGLLTRQQGKGTFVQYPKAKRELFAVNGHAEYMSEMGKVPKTKMLSFGLKAAKANIADILSISPESDVLELQRILFYDDQPLTLEISHYSLELLPKLNEYVHNSVSMYETIKKHYNVTPVHNKKLLNMVFANADEAKHLKCEVGEPLFKVEKVAYDAKKRAIHSSFLYYPANRVTFTIDSLMSNGK</sequence>